<comment type="subcellular location">
    <subcellularLocation>
        <location evidence="1">Mitochondrion inner membrane</location>
        <topology evidence="1">Single-pass membrane protein</topology>
    </subcellularLocation>
</comment>
<reference evidence="11" key="1">
    <citation type="submission" date="2019-04" db="EMBL/GenBank/DDBJ databases">
        <title>Sequencing of skin fungus with MAO and IRED activity.</title>
        <authorList>
            <person name="Marsaioli A.J."/>
            <person name="Bonatto J.M.C."/>
            <person name="Reis Junior O."/>
        </authorList>
    </citation>
    <scope>NUCLEOTIDE SEQUENCE</scope>
    <source>
        <strain evidence="11">30M1</strain>
    </source>
</reference>
<evidence type="ECO:0000256" key="3">
    <source>
        <dbReference type="ARBA" id="ARBA00022792"/>
    </source>
</evidence>
<dbReference type="Proteomes" id="UP000801428">
    <property type="component" value="Unassembled WGS sequence"/>
</dbReference>
<feature type="region of interest" description="Disordered" evidence="8">
    <location>
        <begin position="1"/>
        <end position="53"/>
    </location>
</feature>
<evidence type="ECO:0000256" key="6">
    <source>
        <dbReference type="ARBA" id="ARBA00023136"/>
    </source>
</evidence>
<keyword evidence="5 7" id="KW-0496">Mitochondrion</keyword>
<keyword evidence="12" id="KW-1185">Reference proteome</keyword>
<dbReference type="Pfam" id="PF07766">
    <property type="entry name" value="LETM1_RBD"/>
    <property type="match status" value="1"/>
</dbReference>
<evidence type="ECO:0000313" key="12">
    <source>
        <dbReference type="Proteomes" id="UP000801428"/>
    </source>
</evidence>
<organism evidence="11 12">
    <name type="scientific">Curvularia kusanoi</name>
    <name type="common">Cochliobolus kusanoi</name>
    <dbReference type="NCBI Taxonomy" id="90978"/>
    <lineage>
        <taxon>Eukaryota</taxon>
        <taxon>Fungi</taxon>
        <taxon>Dikarya</taxon>
        <taxon>Ascomycota</taxon>
        <taxon>Pezizomycotina</taxon>
        <taxon>Dothideomycetes</taxon>
        <taxon>Pleosporomycetidae</taxon>
        <taxon>Pleosporales</taxon>
        <taxon>Pleosporineae</taxon>
        <taxon>Pleosporaceae</taxon>
        <taxon>Curvularia</taxon>
    </lineage>
</organism>
<keyword evidence="3" id="KW-0999">Mitochondrion inner membrane</keyword>
<gene>
    <name evidence="11" type="ORF">E8E13_010289</name>
</gene>
<evidence type="ECO:0000259" key="10">
    <source>
        <dbReference type="PROSITE" id="PS51758"/>
    </source>
</evidence>
<accession>A0A9P4WCQ2</accession>
<dbReference type="PANTHER" id="PTHR14009:SF1">
    <property type="entry name" value="MITOCHONDRIAL PROTON_CALCIUM EXCHANGER PROTEIN"/>
    <property type="match status" value="1"/>
</dbReference>
<dbReference type="GO" id="GO:0030003">
    <property type="term" value="P:intracellular monoatomic cation homeostasis"/>
    <property type="evidence" value="ECO:0007669"/>
    <property type="project" value="TreeGrafter"/>
</dbReference>
<dbReference type="AlphaFoldDB" id="A0A9P4WCQ2"/>
<evidence type="ECO:0000256" key="5">
    <source>
        <dbReference type="ARBA" id="ARBA00023128"/>
    </source>
</evidence>
<dbReference type="InterPro" id="IPR044202">
    <property type="entry name" value="LETM1/MDM38-like"/>
</dbReference>
<dbReference type="GO" id="GO:0043022">
    <property type="term" value="F:ribosome binding"/>
    <property type="evidence" value="ECO:0007669"/>
    <property type="project" value="InterPro"/>
</dbReference>
<dbReference type="OrthoDB" id="73691at2759"/>
<comment type="caution">
    <text evidence="11">The sequence shown here is derived from an EMBL/GenBank/DDBJ whole genome shotgun (WGS) entry which is preliminary data.</text>
</comment>
<sequence>MAPKSRTATSAAAAAAASRAAPQQHSSRAPVAAPPSERLNPPPFTHPPELSVPERKEGQNYASYLLSCGKAYIAFYKSGISHTRQTLKHAKALRAKLSAQGHGVSKEDPGAGVLTRAEWQVIRRSRRDLVRLPVMGFLILALGEWLPLVVVYLTPVIPEACRIPKQVQRVLSRKEAARKERLHRIGLHALRLKSLDRRPQTDENAVRLAAAVEVLLSPETKVAKEGGIPMARAIIPPDAAVDLSLFHLLLLSARLDCHPRVLDKLYLTPPKWLLQRNVGKRLAYLTQDDELIKRDGGVQALDKQELRRACVDRGIDVLGKSEAEQRKLLGQWYKM</sequence>
<keyword evidence="6 9" id="KW-0472">Membrane</keyword>
<keyword evidence="4 9" id="KW-1133">Transmembrane helix</keyword>
<dbReference type="EMBL" id="SWKU01000007">
    <property type="protein sequence ID" value="KAF3005128.1"/>
    <property type="molecule type" value="Genomic_DNA"/>
</dbReference>
<feature type="compositionally biased region" description="Low complexity" evidence="8">
    <location>
        <begin position="1"/>
        <end position="29"/>
    </location>
</feature>
<evidence type="ECO:0000256" key="8">
    <source>
        <dbReference type="SAM" id="MobiDB-lite"/>
    </source>
</evidence>
<name>A0A9P4WCQ2_CURKU</name>
<keyword evidence="2 9" id="KW-0812">Transmembrane</keyword>
<dbReference type="GO" id="GO:0005743">
    <property type="term" value="C:mitochondrial inner membrane"/>
    <property type="evidence" value="ECO:0007669"/>
    <property type="project" value="UniProtKB-SubCell"/>
</dbReference>
<feature type="transmembrane region" description="Helical" evidence="9">
    <location>
        <begin position="132"/>
        <end position="153"/>
    </location>
</feature>
<evidence type="ECO:0000256" key="7">
    <source>
        <dbReference type="PROSITE-ProRule" id="PRU01094"/>
    </source>
</evidence>
<evidence type="ECO:0000256" key="2">
    <source>
        <dbReference type="ARBA" id="ARBA00022692"/>
    </source>
</evidence>
<dbReference type="PROSITE" id="PS51758">
    <property type="entry name" value="LETM1_RBD"/>
    <property type="match status" value="1"/>
</dbReference>
<evidence type="ECO:0000256" key="4">
    <source>
        <dbReference type="ARBA" id="ARBA00022989"/>
    </source>
</evidence>
<protein>
    <recommendedName>
        <fullName evidence="10">Letm1 RBD domain-containing protein</fullName>
    </recommendedName>
</protein>
<proteinExistence type="predicted"/>
<evidence type="ECO:0000256" key="1">
    <source>
        <dbReference type="ARBA" id="ARBA00004434"/>
    </source>
</evidence>
<feature type="domain" description="Letm1 RBD" evidence="10">
    <location>
        <begin position="173"/>
        <end position="335"/>
    </location>
</feature>
<evidence type="ECO:0000256" key="9">
    <source>
        <dbReference type="SAM" id="Phobius"/>
    </source>
</evidence>
<evidence type="ECO:0000313" key="11">
    <source>
        <dbReference type="EMBL" id="KAF3005128.1"/>
    </source>
</evidence>
<dbReference type="PANTHER" id="PTHR14009">
    <property type="entry name" value="LEUCINE ZIPPER-EF-HAND CONTAINING TRANSMEMBRANE PROTEIN"/>
    <property type="match status" value="1"/>
</dbReference>
<dbReference type="InterPro" id="IPR033122">
    <property type="entry name" value="LETM1-like_RBD"/>
</dbReference>